<evidence type="ECO:0000313" key="1">
    <source>
        <dbReference type="EMBL" id="OOQ59252.1"/>
    </source>
</evidence>
<dbReference type="Proteomes" id="UP000189739">
    <property type="component" value="Unassembled WGS sequence"/>
</dbReference>
<protein>
    <submittedName>
        <fullName evidence="1">Uncharacterized protein</fullName>
    </submittedName>
</protein>
<dbReference type="STRING" id="1792845.BC343_28435"/>
<sequence length="92" mass="10212">MVGYEVYDSLLGLFEAGSIKYDSHKTPFSMVSGYNPLLFGISFLGGWGVNNVVDFNGMITSYVYNEEGFPTSASVINVRVEKATITYTYITR</sequence>
<name>A0A1S9PE74_9SPHI</name>
<keyword evidence="2" id="KW-1185">Reference proteome</keyword>
<proteinExistence type="predicted"/>
<gene>
    <name evidence="1" type="ORF">BC343_28435</name>
</gene>
<evidence type="ECO:0000313" key="2">
    <source>
        <dbReference type="Proteomes" id="UP000189739"/>
    </source>
</evidence>
<dbReference type="EMBL" id="MBTF01000014">
    <property type="protein sequence ID" value="OOQ59252.1"/>
    <property type="molecule type" value="Genomic_DNA"/>
</dbReference>
<organism evidence="1 2">
    <name type="scientific">Mucilaginibacter pedocola</name>
    <dbReference type="NCBI Taxonomy" id="1792845"/>
    <lineage>
        <taxon>Bacteria</taxon>
        <taxon>Pseudomonadati</taxon>
        <taxon>Bacteroidota</taxon>
        <taxon>Sphingobacteriia</taxon>
        <taxon>Sphingobacteriales</taxon>
        <taxon>Sphingobacteriaceae</taxon>
        <taxon>Mucilaginibacter</taxon>
    </lineage>
</organism>
<accession>A0A1S9PE74</accession>
<reference evidence="1 2" key="1">
    <citation type="submission" date="2016-07" db="EMBL/GenBank/DDBJ databases">
        <title>Genomic analysis of zinc-resistant bacterium Mucilaginibacter pedocola TBZ30.</title>
        <authorList>
            <person name="Huang J."/>
            <person name="Tang J."/>
        </authorList>
    </citation>
    <scope>NUCLEOTIDE SEQUENCE [LARGE SCALE GENOMIC DNA]</scope>
    <source>
        <strain evidence="1 2">TBZ30</strain>
    </source>
</reference>
<dbReference type="AlphaFoldDB" id="A0A1S9PE74"/>
<comment type="caution">
    <text evidence="1">The sequence shown here is derived from an EMBL/GenBank/DDBJ whole genome shotgun (WGS) entry which is preliminary data.</text>
</comment>